<reference evidence="6" key="1">
    <citation type="submission" date="2019-12" db="EMBL/GenBank/DDBJ databases">
        <title>Identification of the bHLH gene family in Dracaena cambodiana reveals candidate genes involved in flavonoid biosynthesis.</title>
        <authorList>
            <person name="Zhu J."/>
            <person name="Peng S."/>
        </authorList>
    </citation>
    <scope>NUCLEOTIDE SEQUENCE</scope>
</reference>
<protein>
    <submittedName>
        <fullName evidence="6">BHLH transcription factor</fullName>
    </submittedName>
</protein>
<dbReference type="AlphaFoldDB" id="A0A7M3UQL2"/>
<feature type="compositionally biased region" description="Low complexity" evidence="4">
    <location>
        <begin position="55"/>
        <end position="65"/>
    </location>
</feature>
<evidence type="ECO:0000256" key="2">
    <source>
        <dbReference type="ARBA" id="ARBA00023015"/>
    </source>
</evidence>
<gene>
    <name evidence="6" type="primary">bHLH54</name>
</gene>
<feature type="compositionally biased region" description="Acidic residues" evidence="4">
    <location>
        <begin position="253"/>
        <end position="264"/>
    </location>
</feature>
<dbReference type="Pfam" id="PF00010">
    <property type="entry name" value="HLH"/>
    <property type="match status" value="1"/>
</dbReference>
<feature type="region of interest" description="Disordered" evidence="4">
    <location>
        <begin position="43"/>
        <end position="111"/>
    </location>
</feature>
<name>A0A7M3UQL2_9ASPA</name>
<evidence type="ECO:0000256" key="3">
    <source>
        <dbReference type="ARBA" id="ARBA00023163"/>
    </source>
</evidence>
<dbReference type="PROSITE" id="PS50888">
    <property type="entry name" value="BHLH"/>
    <property type="match status" value="1"/>
</dbReference>
<dbReference type="EMBL" id="MN883662">
    <property type="protein sequence ID" value="QOJ43715.1"/>
    <property type="molecule type" value="mRNA"/>
</dbReference>
<accession>A0A7M3UQL2</accession>
<feature type="domain" description="BHLH" evidence="5">
    <location>
        <begin position="175"/>
        <end position="224"/>
    </location>
</feature>
<dbReference type="InterPro" id="IPR011598">
    <property type="entry name" value="bHLH_dom"/>
</dbReference>
<proteinExistence type="evidence at transcript level"/>
<dbReference type="SMART" id="SM00353">
    <property type="entry name" value="HLH"/>
    <property type="match status" value="1"/>
</dbReference>
<dbReference type="PANTHER" id="PTHR45959:SF2">
    <property type="entry name" value="BHLH TRANSCRIPTION FACTOR"/>
    <property type="match status" value="1"/>
</dbReference>
<dbReference type="SUPFAM" id="SSF47459">
    <property type="entry name" value="HLH, helix-loop-helix DNA-binding domain"/>
    <property type="match status" value="1"/>
</dbReference>
<evidence type="ECO:0000256" key="4">
    <source>
        <dbReference type="SAM" id="MobiDB-lite"/>
    </source>
</evidence>
<sequence>MDSSAAARWFVDPEMIDDPSFQQWELCSMDQFTDHNIWDHIEQSFPSNEQSFPSNGYNTNNNDDNASSFHNPNSSITSNTLSGSSPDSSHHTAPPAADEMPKKIPKSSSWNSTATASPSILSFGNPDSPSDHPAEFYQSFVAGVVVPKEEPGAYVGCKRSHDGEPKKAAASRPPSHNLEHIIAERKRREKLSQRFIALSAIVPGLKKMDKASVLGDAINYLKQLQEKVKTLEEQSAQKPVESTVLVKKSQLSSDDDGSSCDENFDGTSAAGKRPDRDQKRDDRDNNPEIEVKLSEKTVLIKIHCKNSVKGVLVKMLAEIERHRLSIVNTSALPFSTSAIDVTVLAKIEEGFSLTVKELVKKLNTAFRQ</sequence>
<evidence type="ECO:0000313" key="6">
    <source>
        <dbReference type="EMBL" id="QOJ43715.1"/>
    </source>
</evidence>
<dbReference type="InterPro" id="IPR036638">
    <property type="entry name" value="HLH_DNA-bd_sf"/>
</dbReference>
<dbReference type="GO" id="GO:0046983">
    <property type="term" value="F:protein dimerization activity"/>
    <property type="evidence" value="ECO:0007669"/>
    <property type="project" value="InterPro"/>
</dbReference>
<evidence type="ECO:0000256" key="1">
    <source>
        <dbReference type="ARBA" id="ARBA00005510"/>
    </source>
</evidence>
<feature type="compositionally biased region" description="Low complexity" evidence="4">
    <location>
        <begin position="73"/>
        <end position="85"/>
    </location>
</feature>
<feature type="compositionally biased region" description="Basic and acidic residues" evidence="4">
    <location>
        <begin position="272"/>
        <end position="288"/>
    </location>
</feature>
<feature type="compositionally biased region" description="Polar residues" evidence="4">
    <location>
        <begin position="44"/>
        <end position="54"/>
    </location>
</feature>
<keyword evidence="2" id="KW-0805">Transcription regulation</keyword>
<keyword evidence="3" id="KW-0804">Transcription</keyword>
<organism evidence="6">
    <name type="scientific">Dracaena cambodiana</name>
    <dbReference type="NCBI Taxonomy" id="580341"/>
    <lineage>
        <taxon>Eukaryota</taxon>
        <taxon>Viridiplantae</taxon>
        <taxon>Streptophyta</taxon>
        <taxon>Embryophyta</taxon>
        <taxon>Tracheophyta</taxon>
        <taxon>Spermatophyta</taxon>
        <taxon>Magnoliopsida</taxon>
        <taxon>Liliopsida</taxon>
        <taxon>Asparagales</taxon>
        <taxon>Asparagaceae</taxon>
        <taxon>Nolinoideae</taxon>
        <taxon>Dracaena</taxon>
    </lineage>
</organism>
<evidence type="ECO:0000259" key="5">
    <source>
        <dbReference type="PROSITE" id="PS50888"/>
    </source>
</evidence>
<feature type="region of interest" description="Disordered" evidence="4">
    <location>
        <begin position="242"/>
        <end position="288"/>
    </location>
</feature>
<dbReference type="PANTHER" id="PTHR45959">
    <property type="entry name" value="BHLH TRANSCRIPTION FACTOR"/>
    <property type="match status" value="1"/>
</dbReference>
<comment type="similarity">
    <text evidence="1">Belongs to the bHLH protein family.</text>
</comment>
<dbReference type="InterPro" id="IPR052610">
    <property type="entry name" value="bHLH_transcription_regulator"/>
</dbReference>
<dbReference type="CDD" id="cd11452">
    <property type="entry name" value="bHLH_AtNAI1_like"/>
    <property type="match status" value="1"/>
</dbReference>
<dbReference type="Gene3D" id="4.10.280.10">
    <property type="entry name" value="Helix-loop-helix DNA-binding domain"/>
    <property type="match status" value="1"/>
</dbReference>